<sequence>MSHDVAHLTHRSSLSTLSIAYAGVGFQVARGITYIGSEGFKGMSRFTAWISQRKRVPYTMLPETENTIDDEVRSSWDVNASNDPSSVSQPQNWRHRDRYAGALLFNIGAFLLPALYNTMSKLWVADIDASLIVTTDVYTYIGVVVEVLNEGLPRASWVIIADKASRSLTQRLGLAYTLILFQSILGLIMSVAFLAGASTFARGFVPREVYGASVTYVRISAFSALSSTIETAVASSTRALGKPDIPLVISTTKFAVNIILDMLIISRFHVGSFQPTINMQAGIELACGLIASFVGLGYFLWIASSQHRHHTRERSDSDHGDVPRLRVEDDIGIRPSFRALGVLMRPGILTLAESAIRNAFYLWLVSTIVALGATYATAWSIFTTIRWGLVMVPVQALEATSLVFIGHRWGSWRRHIGKMTRRPGRVPLQTIIRIANPALVSLAIALTIEVPLAIFLSIWGARSFAYYLSQADEVADITAYMWRTIDWCYIFYAASTQLATILLATQPKWYLYQSLVSNLFYVLPWAIVCQVIDLNVNNAWTYHSLVFGGSLVFSFLDIMIVDALWVWRLMSGKARLETFREN</sequence>
<gene>
    <name evidence="1" type="ORF">F4821DRAFT_235821</name>
</gene>
<name>A0ACC0D530_9PEZI</name>
<evidence type="ECO:0000313" key="1">
    <source>
        <dbReference type="EMBL" id="KAI6087753.1"/>
    </source>
</evidence>
<organism evidence="1 2">
    <name type="scientific">Hypoxylon rubiginosum</name>
    <dbReference type="NCBI Taxonomy" id="110542"/>
    <lineage>
        <taxon>Eukaryota</taxon>
        <taxon>Fungi</taxon>
        <taxon>Dikarya</taxon>
        <taxon>Ascomycota</taxon>
        <taxon>Pezizomycotina</taxon>
        <taxon>Sordariomycetes</taxon>
        <taxon>Xylariomycetidae</taxon>
        <taxon>Xylariales</taxon>
        <taxon>Hypoxylaceae</taxon>
        <taxon>Hypoxylon</taxon>
    </lineage>
</organism>
<accession>A0ACC0D530</accession>
<dbReference type="EMBL" id="MU394306">
    <property type="protein sequence ID" value="KAI6087753.1"/>
    <property type="molecule type" value="Genomic_DNA"/>
</dbReference>
<protein>
    <submittedName>
        <fullName evidence="1">Uncharacterized protein</fullName>
    </submittedName>
</protein>
<comment type="caution">
    <text evidence="1">The sequence shown here is derived from an EMBL/GenBank/DDBJ whole genome shotgun (WGS) entry which is preliminary data.</text>
</comment>
<proteinExistence type="predicted"/>
<evidence type="ECO:0000313" key="2">
    <source>
        <dbReference type="Proteomes" id="UP001497680"/>
    </source>
</evidence>
<reference evidence="1 2" key="1">
    <citation type="journal article" date="2022" name="New Phytol.">
        <title>Ecological generalism drives hyperdiversity of secondary metabolite gene clusters in xylarialean endophytes.</title>
        <authorList>
            <person name="Franco M.E.E."/>
            <person name="Wisecaver J.H."/>
            <person name="Arnold A.E."/>
            <person name="Ju Y.M."/>
            <person name="Slot J.C."/>
            <person name="Ahrendt S."/>
            <person name="Moore L.P."/>
            <person name="Eastman K.E."/>
            <person name="Scott K."/>
            <person name="Konkel Z."/>
            <person name="Mondo S.J."/>
            <person name="Kuo A."/>
            <person name="Hayes R.D."/>
            <person name="Haridas S."/>
            <person name="Andreopoulos B."/>
            <person name="Riley R."/>
            <person name="LaButti K."/>
            <person name="Pangilinan J."/>
            <person name="Lipzen A."/>
            <person name="Amirebrahimi M."/>
            <person name="Yan J."/>
            <person name="Adam C."/>
            <person name="Keymanesh K."/>
            <person name="Ng V."/>
            <person name="Louie K."/>
            <person name="Northen T."/>
            <person name="Drula E."/>
            <person name="Henrissat B."/>
            <person name="Hsieh H.M."/>
            <person name="Youens-Clark K."/>
            <person name="Lutzoni F."/>
            <person name="Miadlikowska J."/>
            <person name="Eastwood D.C."/>
            <person name="Hamelin R.C."/>
            <person name="Grigoriev I.V."/>
            <person name="U'Ren J.M."/>
        </authorList>
    </citation>
    <scope>NUCLEOTIDE SEQUENCE [LARGE SCALE GENOMIC DNA]</scope>
    <source>
        <strain evidence="1 2">ER1909</strain>
    </source>
</reference>
<keyword evidence="2" id="KW-1185">Reference proteome</keyword>
<dbReference type="Proteomes" id="UP001497680">
    <property type="component" value="Unassembled WGS sequence"/>
</dbReference>